<dbReference type="HOGENOM" id="CLU_112850_0_0_9"/>
<dbReference type="OrthoDB" id="2315155at2"/>
<proteinExistence type="predicted"/>
<evidence type="ECO:0000313" key="2">
    <source>
        <dbReference type="Proteomes" id="UP000033533"/>
    </source>
</evidence>
<dbReference type="AlphaFoldDB" id="A0A0F4LL91"/>
<dbReference type="STRING" id="1218493.JF76_02390"/>
<sequence>MNPDFAIVLNFKLKSAKDVDADFLVKTARNIGARAVSVDAHQTDFEKACAKYTIALVDAETIQESCDLVPADPIAKLVANRKDGQNTIINIPVTDNDKLSSETEEMLKQINNWMHLFGHAFNESEPCALKISNVEDNNGFVLQNRHMPYQKYIFIKQPLPETLKILGLSDNPNRIEMIENRTELDFTFTDDELSITLKDVPASDFTWKLIRIQEHRPEDDIKETKY</sequence>
<dbReference type="RefSeq" id="WP_045927462.1">
    <property type="nucleotide sequence ID" value="NZ_JBHSZS010000005.1"/>
</dbReference>
<dbReference type="Proteomes" id="UP000033533">
    <property type="component" value="Unassembled WGS sequence"/>
</dbReference>
<accession>A0A0F4LL91</accession>
<comment type="caution">
    <text evidence="1">The sequence shown here is derived from an EMBL/GenBank/DDBJ whole genome shotgun (WGS) entry which is preliminary data.</text>
</comment>
<dbReference type="EMBL" id="JXBY01000004">
    <property type="protein sequence ID" value="KJY59073.1"/>
    <property type="molecule type" value="Genomic_DNA"/>
</dbReference>
<dbReference type="PATRIC" id="fig|1218493.3.peg.253"/>
<organism evidence="1 2">
    <name type="scientific">Lactobacillus kullabergensis</name>
    <dbReference type="NCBI Taxonomy" id="1218493"/>
    <lineage>
        <taxon>Bacteria</taxon>
        <taxon>Bacillati</taxon>
        <taxon>Bacillota</taxon>
        <taxon>Bacilli</taxon>
        <taxon>Lactobacillales</taxon>
        <taxon>Lactobacillaceae</taxon>
        <taxon>Lactobacillus</taxon>
    </lineage>
</organism>
<reference evidence="1 2" key="1">
    <citation type="submission" date="2014-12" db="EMBL/GenBank/DDBJ databases">
        <title>Comparative genomics of the lactic acid bacteria isolated from the honey bee gut.</title>
        <authorList>
            <person name="Ellegaard K.M."/>
            <person name="Tamarit D."/>
            <person name="Javelind E."/>
            <person name="Olofsson T."/>
            <person name="Andersson S.G."/>
            <person name="Vasquez A."/>
        </authorList>
    </citation>
    <scope>NUCLEOTIDE SEQUENCE [LARGE SCALE GENOMIC DNA]</scope>
    <source>
        <strain evidence="1 2">Biut2</strain>
    </source>
</reference>
<name>A0A0F4LL91_9LACO</name>
<gene>
    <name evidence="1" type="ORF">JF76_02390</name>
</gene>
<protein>
    <submittedName>
        <fullName evidence="1">Uncharacterized protein</fullName>
    </submittedName>
</protein>
<evidence type="ECO:0000313" key="1">
    <source>
        <dbReference type="EMBL" id="KJY59073.1"/>
    </source>
</evidence>